<feature type="region of interest" description="Disordered" evidence="1">
    <location>
        <begin position="193"/>
        <end position="237"/>
    </location>
</feature>
<feature type="chain" id="PRO_5001982080" evidence="2">
    <location>
        <begin position="21"/>
        <end position="269"/>
    </location>
</feature>
<dbReference type="EMBL" id="GBXI01017544">
    <property type="protein sequence ID" value="JAC96747.1"/>
    <property type="molecule type" value="Transcribed_RNA"/>
</dbReference>
<dbReference type="GO" id="GO:0016874">
    <property type="term" value="F:ligase activity"/>
    <property type="evidence" value="ECO:0007669"/>
    <property type="project" value="UniProtKB-KW"/>
</dbReference>
<evidence type="ECO:0000313" key="3">
    <source>
        <dbReference type="EMBL" id="JAC96747.1"/>
    </source>
</evidence>
<feature type="region of interest" description="Disordered" evidence="1">
    <location>
        <begin position="99"/>
        <end position="121"/>
    </location>
</feature>
<reference evidence="3" key="2">
    <citation type="journal article" date="2015" name="Gigascience">
        <title>Reconstructing a comprehensive transcriptome assembly of a white-pupal translocated strain of the pest fruit fly Bactrocera cucurbitae.</title>
        <authorList>
            <person name="Sim S.B."/>
            <person name="Calla B."/>
            <person name="Hall B."/>
            <person name="DeRego T."/>
            <person name="Geib S.M."/>
        </authorList>
    </citation>
    <scope>NUCLEOTIDE SEQUENCE</scope>
</reference>
<evidence type="ECO:0000256" key="2">
    <source>
        <dbReference type="SAM" id="SignalP"/>
    </source>
</evidence>
<feature type="signal peptide" evidence="2">
    <location>
        <begin position="1"/>
        <end position="20"/>
    </location>
</feature>
<gene>
    <name evidence="3" type="primary">metG</name>
    <name evidence="3" type="ORF">g.9465</name>
</gene>
<name>A0A0A1WEA5_ZEUCU</name>
<protein>
    <submittedName>
        <fullName evidence="3">Methionine--tRNA ligase</fullName>
    </submittedName>
</protein>
<keyword evidence="3" id="KW-0436">Ligase</keyword>
<reference evidence="3" key="1">
    <citation type="submission" date="2014-11" db="EMBL/GenBank/DDBJ databases">
        <authorList>
            <person name="Geib S."/>
        </authorList>
    </citation>
    <scope>NUCLEOTIDE SEQUENCE</scope>
</reference>
<feature type="compositionally biased region" description="Basic residues" evidence="1">
    <location>
        <begin position="215"/>
        <end position="228"/>
    </location>
</feature>
<accession>A0A0A1WEA5</accession>
<evidence type="ECO:0000256" key="1">
    <source>
        <dbReference type="SAM" id="MobiDB-lite"/>
    </source>
</evidence>
<sequence>MKAFYILFGCFCLNWSIVVGQKGKKLGPPIDLDEITTTTTTTRTTTTVAPTETTTPLVAAATNNVTVNPTAFNNTSIYDQKHKILLVVLSDVNVRHVKDPTQASNLGQSSTNGNNPAKKSSNETFLIDATMLKEILKKLQPTNKCVTIAPHYVPPTFPWIIRKEPRKPITYIEPILCEDVENERVVLTGSLTWPENQKRQPNESVKTKSGYARTRSSKNNRKRQRSKSRTGAVKDSSHLPFSLSHLRNLDYEHEADFDKAWADFSSEEN</sequence>
<keyword evidence="2" id="KW-0732">Signal</keyword>
<dbReference type="AlphaFoldDB" id="A0A0A1WEA5"/>
<feature type="compositionally biased region" description="Polar residues" evidence="1">
    <location>
        <begin position="101"/>
        <end position="121"/>
    </location>
</feature>
<proteinExistence type="predicted"/>
<organism evidence="3">
    <name type="scientific">Zeugodacus cucurbitae</name>
    <name type="common">Melon fruit fly</name>
    <name type="synonym">Bactrocera cucurbitae</name>
    <dbReference type="NCBI Taxonomy" id="28588"/>
    <lineage>
        <taxon>Eukaryota</taxon>
        <taxon>Metazoa</taxon>
        <taxon>Ecdysozoa</taxon>
        <taxon>Arthropoda</taxon>
        <taxon>Hexapoda</taxon>
        <taxon>Insecta</taxon>
        <taxon>Pterygota</taxon>
        <taxon>Neoptera</taxon>
        <taxon>Endopterygota</taxon>
        <taxon>Diptera</taxon>
        <taxon>Brachycera</taxon>
        <taxon>Muscomorpha</taxon>
        <taxon>Tephritoidea</taxon>
        <taxon>Tephritidae</taxon>
        <taxon>Zeugodacus</taxon>
        <taxon>Zeugodacus</taxon>
    </lineage>
</organism>